<evidence type="ECO:0000313" key="2">
    <source>
        <dbReference type="EMBL" id="KAF2763024.1"/>
    </source>
</evidence>
<feature type="region of interest" description="Disordered" evidence="1">
    <location>
        <begin position="1"/>
        <end position="32"/>
    </location>
</feature>
<organism evidence="2 3">
    <name type="scientific">Pseudovirgaria hyperparasitica</name>
    <dbReference type="NCBI Taxonomy" id="470096"/>
    <lineage>
        <taxon>Eukaryota</taxon>
        <taxon>Fungi</taxon>
        <taxon>Dikarya</taxon>
        <taxon>Ascomycota</taxon>
        <taxon>Pezizomycotina</taxon>
        <taxon>Dothideomycetes</taxon>
        <taxon>Dothideomycetes incertae sedis</taxon>
        <taxon>Acrospermales</taxon>
        <taxon>Acrospermaceae</taxon>
        <taxon>Pseudovirgaria</taxon>
    </lineage>
</organism>
<evidence type="ECO:0000256" key="1">
    <source>
        <dbReference type="SAM" id="MobiDB-lite"/>
    </source>
</evidence>
<evidence type="ECO:0008006" key="4">
    <source>
        <dbReference type="Google" id="ProtNLM"/>
    </source>
</evidence>
<accession>A0A6A6WLD6</accession>
<protein>
    <recommendedName>
        <fullName evidence="4">Galactose oxidase</fullName>
    </recommendedName>
</protein>
<dbReference type="SUPFAM" id="SSF50965">
    <property type="entry name" value="Galactose oxidase, central domain"/>
    <property type="match status" value="1"/>
</dbReference>
<dbReference type="EMBL" id="ML996565">
    <property type="protein sequence ID" value="KAF2763024.1"/>
    <property type="molecule type" value="Genomic_DNA"/>
</dbReference>
<dbReference type="GeneID" id="54481068"/>
<sequence length="331" mass="35492">MPVLNDVASSLNGARDESDQNQNQPETSNSDPCAQVEVKAALIGDNIIFATLPVEGSGEAAGEPGLHSVSASLPELSIESTENIPNSNFDAKLDGFWYDRTSVYAFGQSGNVIEYDTSKDNGWQTVQLDQVDIPTGSMTSDPSYGRSIAAKLDAGSTTITVFDTSANEPKIRTLNPPPSGPNQLAREDEAVFFLPIGKSGALVVLGGQHWEPGSTGPVDLPLTDIDFLDIEAGKWTKVVLTTPDASKVPGARSKFCGWVVPSQDGKSFSIVIHGGRTADATGQPIIYGDVCKSFYFRKQVSVPEPDRESERSGVHLDQDTPQQCSRRQCAW</sequence>
<evidence type="ECO:0000313" key="3">
    <source>
        <dbReference type="Proteomes" id="UP000799437"/>
    </source>
</evidence>
<name>A0A6A6WLD6_9PEZI</name>
<feature type="compositionally biased region" description="Polar residues" evidence="1">
    <location>
        <begin position="20"/>
        <end position="32"/>
    </location>
</feature>
<gene>
    <name evidence="2" type="ORF">EJ05DRAFT_23657</name>
</gene>
<reference evidence="2" key="1">
    <citation type="journal article" date="2020" name="Stud. Mycol.">
        <title>101 Dothideomycetes genomes: a test case for predicting lifestyles and emergence of pathogens.</title>
        <authorList>
            <person name="Haridas S."/>
            <person name="Albert R."/>
            <person name="Binder M."/>
            <person name="Bloem J."/>
            <person name="Labutti K."/>
            <person name="Salamov A."/>
            <person name="Andreopoulos B."/>
            <person name="Baker S."/>
            <person name="Barry K."/>
            <person name="Bills G."/>
            <person name="Bluhm B."/>
            <person name="Cannon C."/>
            <person name="Castanera R."/>
            <person name="Culley D."/>
            <person name="Daum C."/>
            <person name="Ezra D."/>
            <person name="Gonzalez J."/>
            <person name="Henrissat B."/>
            <person name="Kuo A."/>
            <person name="Liang C."/>
            <person name="Lipzen A."/>
            <person name="Lutzoni F."/>
            <person name="Magnuson J."/>
            <person name="Mondo S."/>
            <person name="Nolan M."/>
            <person name="Ohm R."/>
            <person name="Pangilinan J."/>
            <person name="Park H.-J."/>
            <person name="Ramirez L."/>
            <person name="Alfaro M."/>
            <person name="Sun H."/>
            <person name="Tritt A."/>
            <person name="Yoshinaga Y."/>
            <person name="Zwiers L.-H."/>
            <person name="Turgeon B."/>
            <person name="Goodwin S."/>
            <person name="Spatafora J."/>
            <person name="Crous P."/>
            <person name="Grigoriev I."/>
        </authorList>
    </citation>
    <scope>NUCLEOTIDE SEQUENCE</scope>
    <source>
        <strain evidence="2">CBS 121739</strain>
    </source>
</reference>
<dbReference type="InterPro" id="IPR011043">
    <property type="entry name" value="Gal_Oxase/kelch_b-propeller"/>
</dbReference>
<dbReference type="AlphaFoldDB" id="A0A6A6WLD6"/>
<dbReference type="InterPro" id="IPR015915">
    <property type="entry name" value="Kelch-typ_b-propeller"/>
</dbReference>
<proteinExistence type="predicted"/>
<dbReference type="Proteomes" id="UP000799437">
    <property type="component" value="Unassembled WGS sequence"/>
</dbReference>
<keyword evidence="3" id="KW-1185">Reference proteome</keyword>
<dbReference type="RefSeq" id="XP_033605475.1">
    <property type="nucleotide sequence ID" value="XM_033740014.1"/>
</dbReference>
<dbReference type="Gene3D" id="2.120.10.80">
    <property type="entry name" value="Kelch-type beta propeller"/>
    <property type="match status" value="1"/>
</dbReference>
<dbReference type="OrthoDB" id="10251809at2759"/>